<dbReference type="InterPro" id="IPR021840">
    <property type="entry name" value="DUF3433"/>
</dbReference>
<evidence type="ECO:0000313" key="4">
    <source>
        <dbReference type="Proteomes" id="UP000829685"/>
    </source>
</evidence>
<dbReference type="Pfam" id="PF11915">
    <property type="entry name" value="DUF3433"/>
    <property type="match status" value="2"/>
</dbReference>
<dbReference type="PANTHER" id="PTHR37544:SF1">
    <property type="entry name" value="PHOSPHORIBOSYLAMINOIMIDAZOLE-SUCCINOCARBOXAMIDE SYNTHASE"/>
    <property type="match status" value="1"/>
</dbReference>
<feature type="transmembrane region" description="Helical" evidence="2">
    <location>
        <begin position="171"/>
        <end position="191"/>
    </location>
</feature>
<comment type="caution">
    <text evidence="3">The sequence shown here is derived from an EMBL/GenBank/DDBJ whole genome shotgun (WGS) entry which is preliminary data.</text>
</comment>
<dbReference type="EMBL" id="JAFIMR010000003">
    <property type="protein sequence ID" value="KAI1880268.1"/>
    <property type="molecule type" value="Genomic_DNA"/>
</dbReference>
<name>A0A9P9WW10_9PEZI</name>
<feature type="transmembrane region" description="Helical" evidence="2">
    <location>
        <begin position="211"/>
        <end position="231"/>
    </location>
</feature>
<feature type="compositionally biased region" description="Basic and acidic residues" evidence="1">
    <location>
        <begin position="65"/>
        <end position="77"/>
    </location>
</feature>
<keyword evidence="2" id="KW-0472">Membrane</keyword>
<evidence type="ECO:0000313" key="3">
    <source>
        <dbReference type="EMBL" id="KAI1880268.1"/>
    </source>
</evidence>
<feature type="region of interest" description="Disordered" evidence="1">
    <location>
        <begin position="1"/>
        <end position="160"/>
    </location>
</feature>
<feature type="compositionally biased region" description="Basic residues" evidence="1">
    <location>
        <begin position="39"/>
        <end position="49"/>
    </location>
</feature>
<feature type="transmembrane region" description="Helical" evidence="2">
    <location>
        <begin position="476"/>
        <end position="496"/>
    </location>
</feature>
<feature type="compositionally biased region" description="Pro residues" evidence="1">
    <location>
        <begin position="106"/>
        <end position="115"/>
    </location>
</feature>
<keyword evidence="2" id="KW-1133">Transmembrane helix</keyword>
<keyword evidence="4" id="KW-1185">Reference proteome</keyword>
<feature type="transmembrane region" description="Helical" evidence="2">
    <location>
        <begin position="438"/>
        <end position="456"/>
    </location>
</feature>
<sequence length="703" mass="77351">MDRLRPGDVSPMVTTLDEYRQTHDVSPLSPATEDEPRTPRRGRSRRWRHIPNEAFAVSPESPPKLVDRTWLADESDARSASPKSPDTPAFGHQVWDKELSFGGQPHFPPQPPSPEGPQEESRLSLDSLQETTPDEGGEKSKTRNYPAATPPGATPTPAHHENWDSPWLRELTLIALALAFAVVAVAILALYVVSSKNIGLGSYIDPVDLVYLWKFIPTSVLASLLAIWNCVDINARLLQPWANLREGPSSTERTIFLDLVSPPWLITCKATVLKGFYVPMLTISGVLLLNILVILSTSLLQVEPELMHDYQLPSIGYVEDRVQVKLGTAATLITLLLACLGISVAVLYKRPQCVVPRNPQSIGGLAFILQGNLELSHHFRSNYQHLRYHLQHERFSTISNGHTFALVREGMNPSYQPAKEIREGIDTLLWWQPLALRIWSRVLAIVFPLALIGALEGVQHVSDDAGGMSIAFFTDAAHYGVTIIPAIIMWGTSMLYSSINFNTILMSPYCALTSGASSSRGLFTHNLGRLPLLQMLSSFRRRHMAAGFTSAATMVGPFLIIIVSGLYTIKSSSHTSETQTGQLSLTYSNTKIIQNRAPKLALQVLLGFMALCNIVAWASMRTRGILPHNPSSIAGAATLLAGGELWKGDDEQRRGLFMPSEAAWRSERELKRQGLWAGVVFGLGWWPDGRFGIDAGGPIDDGG</sequence>
<dbReference type="PANTHER" id="PTHR37544">
    <property type="entry name" value="SPRAY-RELATED"/>
    <property type="match status" value="1"/>
</dbReference>
<reference evidence="3" key="1">
    <citation type="submission" date="2021-03" db="EMBL/GenBank/DDBJ databases">
        <title>Revisited historic fungal species revealed as producer of novel bioactive compounds through whole genome sequencing and comparative genomics.</title>
        <authorList>
            <person name="Vignolle G.A."/>
            <person name="Hochenegger N."/>
            <person name="Mach R.L."/>
            <person name="Mach-Aigner A.R."/>
            <person name="Javad Rahimi M."/>
            <person name="Salim K.A."/>
            <person name="Chan C.M."/>
            <person name="Lim L.B.L."/>
            <person name="Cai F."/>
            <person name="Druzhinina I.S."/>
            <person name="U'Ren J.M."/>
            <person name="Derntl C."/>
        </authorList>
    </citation>
    <scope>NUCLEOTIDE SEQUENCE</scope>
    <source>
        <strain evidence="3">TUCIM 5799</strain>
    </source>
</reference>
<feature type="transmembrane region" description="Helical" evidence="2">
    <location>
        <begin position="600"/>
        <end position="618"/>
    </location>
</feature>
<feature type="transmembrane region" description="Helical" evidence="2">
    <location>
        <begin position="276"/>
        <end position="300"/>
    </location>
</feature>
<proteinExistence type="predicted"/>
<feature type="transmembrane region" description="Helical" evidence="2">
    <location>
        <begin position="326"/>
        <end position="348"/>
    </location>
</feature>
<organism evidence="3 4">
    <name type="scientific">Neoarthrinium moseri</name>
    <dbReference type="NCBI Taxonomy" id="1658444"/>
    <lineage>
        <taxon>Eukaryota</taxon>
        <taxon>Fungi</taxon>
        <taxon>Dikarya</taxon>
        <taxon>Ascomycota</taxon>
        <taxon>Pezizomycotina</taxon>
        <taxon>Sordariomycetes</taxon>
        <taxon>Xylariomycetidae</taxon>
        <taxon>Amphisphaeriales</taxon>
        <taxon>Apiosporaceae</taxon>
        <taxon>Neoarthrinium</taxon>
    </lineage>
</organism>
<protein>
    <submittedName>
        <fullName evidence="3">Uncharacterized protein</fullName>
    </submittedName>
</protein>
<feature type="transmembrane region" description="Helical" evidence="2">
    <location>
        <begin position="545"/>
        <end position="569"/>
    </location>
</feature>
<gene>
    <name evidence="3" type="ORF">JX265_001889</name>
</gene>
<keyword evidence="2" id="KW-0812">Transmembrane</keyword>
<evidence type="ECO:0000256" key="2">
    <source>
        <dbReference type="SAM" id="Phobius"/>
    </source>
</evidence>
<dbReference type="Proteomes" id="UP000829685">
    <property type="component" value="Unassembled WGS sequence"/>
</dbReference>
<evidence type="ECO:0000256" key="1">
    <source>
        <dbReference type="SAM" id="MobiDB-lite"/>
    </source>
</evidence>
<dbReference type="AlphaFoldDB" id="A0A9P9WW10"/>
<accession>A0A9P9WW10</accession>